<evidence type="ECO:0000313" key="2">
    <source>
        <dbReference type="EMBL" id="KAF2710771.1"/>
    </source>
</evidence>
<dbReference type="Proteomes" id="UP000799428">
    <property type="component" value="Unassembled WGS sequence"/>
</dbReference>
<evidence type="ECO:0008006" key="4">
    <source>
        <dbReference type="Google" id="ProtNLM"/>
    </source>
</evidence>
<gene>
    <name evidence="2" type="ORF">K504DRAFT_235617</name>
</gene>
<organism evidence="2 3">
    <name type="scientific">Pleomassaria siparia CBS 279.74</name>
    <dbReference type="NCBI Taxonomy" id="1314801"/>
    <lineage>
        <taxon>Eukaryota</taxon>
        <taxon>Fungi</taxon>
        <taxon>Dikarya</taxon>
        <taxon>Ascomycota</taxon>
        <taxon>Pezizomycotina</taxon>
        <taxon>Dothideomycetes</taxon>
        <taxon>Pleosporomycetidae</taxon>
        <taxon>Pleosporales</taxon>
        <taxon>Pleomassariaceae</taxon>
        <taxon>Pleomassaria</taxon>
    </lineage>
</organism>
<proteinExistence type="predicted"/>
<feature type="signal peptide" evidence="1">
    <location>
        <begin position="1"/>
        <end position="18"/>
    </location>
</feature>
<dbReference type="AlphaFoldDB" id="A0A6G1KEA5"/>
<protein>
    <recommendedName>
        <fullName evidence="4">Secreted protein</fullName>
    </recommendedName>
</protein>
<evidence type="ECO:0000313" key="3">
    <source>
        <dbReference type="Proteomes" id="UP000799428"/>
    </source>
</evidence>
<accession>A0A6G1KEA5</accession>
<name>A0A6G1KEA5_9PLEO</name>
<evidence type="ECO:0000256" key="1">
    <source>
        <dbReference type="SAM" id="SignalP"/>
    </source>
</evidence>
<keyword evidence="3" id="KW-1185">Reference proteome</keyword>
<feature type="chain" id="PRO_5026315845" description="Secreted protein" evidence="1">
    <location>
        <begin position="19"/>
        <end position="110"/>
    </location>
</feature>
<reference evidence="2" key="1">
    <citation type="journal article" date="2020" name="Stud. Mycol.">
        <title>101 Dothideomycetes genomes: a test case for predicting lifestyles and emergence of pathogens.</title>
        <authorList>
            <person name="Haridas S."/>
            <person name="Albert R."/>
            <person name="Binder M."/>
            <person name="Bloem J."/>
            <person name="Labutti K."/>
            <person name="Salamov A."/>
            <person name="Andreopoulos B."/>
            <person name="Baker S."/>
            <person name="Barry K."/>
            <person name="Bills G."/>
            <person name="Bluhm B."/>
            <person name="Cannon C."/>
            <person name="Castanera R."/>
            <person name="Culley D."/>
            <person name="Daum C."/>
            <person name="Ezra D."/>
            <person name="Gonzalez J."/>
            <person name="Henrissat B."/>
            <person name="Kuo A."/>
            <person name="Liang C."/>
            <person name="Lipzen A."/>
            <person name="Lutzoni F."/>
            <person name="Magnuson J."/>
            <person name="Mondo S."/>
            <person name="Nolan M."/>
            <person name="Ohm R."/>
            <person name="Pangilinan J."/>
            <person name="Park H.-J."/>
            <person name="Ramirez L."/>
            <person name="Alfaro M."/>
            <person name="Sun H."/>
            <person name="Tritt A."/>
            <person name="Yoshinaga Y."/>
            <person name="Zwiers L.-H."/>
            <person name="Turgeon B."/>
            <person name="Goodwin S."/>
            <person name="Spatafora J."/>
            <person name="Crous P."/>
            <person name="Grigoriev I."/>
        </authorList>
    </citation>
    <scope>NUCLEOTIDE SEQUENCE</scope>
    <source>
        <strain evidence="2">CBS 279.74</strain>
    </source>
</reference>
<sequence length="110" mass="11885">MRDDYSFPFLALAWLGLAAEGAVERTRVTLSTVSSSLPSLPLSRGGSGGGGVAAWRFLPLQSCIICKTVGRVCLVLLARIGSYVEGEPNERAIDKKKRATYVKPPIQYNN</sequence>
<dbReference type="EMBL" id="MU005768">
    <property type="protein sequence ID" value="KAF2710771.1"/>
    <property type="molecule type" value="Genomic_DNA"/>
</dbReference>
<keyword evidence="1" id="KW-0732">Signal</keyword>